<evidence type="ECO:0000256" key="2">
    <source>
        <dbReference type="ARBA" id="ARBA00022448"/>
    </source>
</evidence>
<dbReference type="GO" id="GO:0055085">
    <property type="term" value="P:transmembrane transport"/>
    <property type="evidence" value="ECO:0007669"/>
    <property type="project" value="InterPro"/>
</dbReference>
<keyword evidence="6 7" id="KW-0472">Membrane</keyword>
<feature type="domain" description="ABC transmembrane type-1" evidence="8">
    <location>
        <begin position="79"/>
        <end position="281"/>
    </location>
</feature>
<feature type="transmembrane region" description="Helical" evidence="7">
    <location>
        <begin position="116"/>
        <end position="135"/>
    </location>
</feature>
<keyword evidence="3" id="KW-1003">Cell membrane</keyword>
<sequence>MVSKRRLKAKDIRNIEGSLFIAPWLIGFLAFVAFPLGYSFYMSFNDVKVQATGIRMVFRGLEHYKYILFTNGGVLYEYLIPFLLESMLVIPTIIIFALLVAILLNQKFRGRGIFRAIFFLPVIFSTGQVVTEFITQGEGDLGFLDRYNIESFVTDAIPGGLSAPLLALLNSFVIVLWYSGVQVVLFLAGRQTISSSIYEAARIDGANPWESFWKITLPGMTPFILLNLIYTIVDLFTFPTNPVISQVTSTDYGRSSALAWIYFTIILLFLGIVFFVFSRLSRAEK</sequence>
<evidence type="ECO:0000313" key="9">
    <source>
        <dbReference type="EMBL" id="GGD79804.1"/>
    </source>
</evidence>
<feature type="transmembrane region" description="Helical" evidence="7">
    <location>
        <begin position="21"/>
        <end position="41"/>
    </location>
</feature>
<name>A0A916Z7E7_9BACL</name>
<evidence type="ECO:0000313" key="10">
    <source>
        <dbReference type="Proteomes" id="UP000612456"/>
    </source>
</evidence>
<evidence type="ECO:0000256" key="3">
    <source>
        <dbReference type="ARBA" id="ARBA00022475"/>
    </source>
</evidence>
<dbReference type="PROSITE" id="PS50928">
    <property type="entry name" value="ABC_TM1"/>
    <property type="match status" value="1"/>
</dbReference>
<feature type="transmembrane region" description="Helical" evidence="7">
    <location>
        <begin position="258"/>
        <end position="277"/>
    </location>
</feature>
<reference evidence="9" key="1">
    <citation type="journal article" date="2014" name="Int. J. Syst. Evol. Microbiol.">
        <title>Complete genome sequence of Corynebacterium casei LMG S-19264T (=DSM 44701T), isolated from a smear-ripened cheese.</title>
        <authorList>
            <consortium name="US DOE Joint Genome Institute (JGI-PGF)"/>
            <person name="Walter F."/>
            <person name="Albersmeier A."/>
            <person name="Kalinowski J."/>
            <person name="Ruckert C."/>
        </authorList>
    </citation>
    <scope>NUCLEOTIDE SEQUENCE</scope>
    <source>
        <strain evidence="9">CGMCC 1.15178</strain>
    </source>
</reference>
<keyword evidence="4 7" id="KW-0812">Transmembrane</keyword>
<evidence type="ECO:0000256" key="7">
    <source>
        <dbReference type="RuleBase" id="RU363032"/>
    </source>
</evidence>
<gene>
    <name evidence="9" type="ORF">GCM10010911_42380</name>
</gene>
<keyword evidence="5 7" id="KW-1133">Transmembrane helix</keyword>
<feature type="transmembrane region" description="Helical" evidence="7">
    <location>
        <begin position="165"/>
        <end position="188"/>
    </location>
</feature>
<accession>A0A916Z7E7</accession>
<dbReference type="Proteomes" id="UP000612456">
    <property type="component" value="Unassembled WGS sequence"/>
</dbReference>
<keyword evidence="10" id="KW-1185">Reference proteome</keyword>
<evidence type="ECO:0000256" key="4">
    <source>
        <dbReference type="ARBA" id="ARBA00022692"/>
    </source>
</evidence>
<dbReference type="PANTHER" id="PTHR43227">
    <property type="entry name" value="BLL4140 PROTEIN"/>
    <property type="match status" value="1"/>
</dbReference>
<proteinExistence type="inferred from homology"/>
<comment type="similarity">
    <text evidence="7">Belongs to the binding-protein-dependent transport system permease family.</text>
</comment>
<feature type="transmembrane region" description="Helical" evidence="7">
    <location>
        <begin position="78"/>
        <end position="104"/>
    </location>
</feature>
<dbReference type="SUPFAM" id="SSF161098">
    <property type="entry name" value="MetI-like"/>
    <property type="match status" value="1"/>
</dbReference>
<evidence type="ECO:0000256" key="5">
    <source>
        <dbReference type="ARBA" id="ARBA00022989"/>
    </source>
</evidence>
<feature type="transmembrane region" description="Helical" evidence="7">
    <location>
        <begin position="220"/>
        <end position="238"/>
    </location>
</feature>
<dbReference type="InterPro" id="IPR050809">
    <property type="entry name" value="UgpAE/MalFG_permease"/>
</dbReference>
<protein>
    <submittedName>
        <fullName evidence="9">ABC transporter permease</fullName>
    </submittedName>
</protein>
<comment type="subcellular location">
    <subcellularLocation>
        <location evidence="1 7">Cell membrane</location>
        <topology evidence="1 7">Multi-pass membrane protein</topology>
    </subcellularLocation>
</comment>
<evidence type="ECO:0000256" key="1">
    <source>
        <dbReference type="ARBA" id="ARBA00004651"/>
    </source>
</evidence>
<dbReference type="AlphaFoldDB" id="A0A916Z7E7"/>
<evidence type="ECO:0000256" key="6">
    <source>
        <dbReference type="ARBA" id="ARBA00023136"/>
    </source>
</evidence>
<reference evidence="9" key="2">
    <citation type="submission" date="2020-09" db="EMBL/GenBank/DDBJ databases">
        <authorList>
            <person name="Sun Q."/>
            <person name="Zhou Y."/>
        </authorList>
    </citation>
    <scope>NUCLEOTIDE SEQUENCE</scope>
    <source>
        <strain evidence="9">CGMCC 1.15178</strain>
    </source>
</reference>
<dbReference type="EMBL" id="BMHP01000003">
    <property type="protein sequence ID" value="GGD79804.1"/>
    <property type="molecule type" value="Genomic_DNA"/>
</dbReference>
<organism evidence="9 10">
    <name type="scientific">Paenibacillus nasutitermitis</name>
    <dbReference type="NCBI Taxonomy" id="1652958"/>
    <lineage>
        <taxon>Bacteria</taxon>
        <taxon>Bacillati</taxon>
        <taxon>Bacillota</taxon>
        <taxon>Bacilli</taxon>
        <taxon>Bacillales</taxon>
        <taxon>Paenibacillaceae</taxon>
        <taxon>Paenibacillus</taxon>
    </lineage>
</organism>
<dbReference type="InterPro" id="IPR000515">
    <property type="entry name" value="MetI-like"/>
</dbReference>
<dbReference type="InterPro" id="IPR035906">
    <property type="entry name" value="MetI-like_sf"/>
</dbReference>
<dbReference type="CDD" id="cd06261">
    <property type="entry name" value="TM_PBP2"/>
    <property type="match status" value="1"/>
</dbReference>
<keyword evidence="2 7" id="KW-0813">Transport</keyword>
<comment type="caution">
    <text evidence="9">The sequence shown here is derived from an EMBL/GenBank/DDBJ whole genome shotgun (WGS) entry which is preliminary data.</text>
</comment>
<dbReference type="PANTHER" id="PTHR43227:SF3">
    <property type="entry name" value="BINDING-PROTEIN-DEPENDENT TRANSPORT SYSTEMS INNER MEMBRANE COMPONENT"/>
    <property type="match status" value="1"/>
</dbReference>
<dbReference type="GO" id="GO:0005886">
    <property type="term" value="C:plasma membrane"/>
    <property type="evidence" value="ECO:0007669"/>
    <property type="project" value="UniProtKB-SubCell"/>
</dbReference>
<dbReference type="Pfam" id="PF00528">
    <property type="entry name" value="BPD_transp_1"/>
    <property type="match status" value="1"/>
</dbReference>
<dbReference type="RefSeq" id="WP_188994651.1">
    <property type="nucleotide sequence ID" value="NZ_BMHP01000003.1"/>
</dbReference>
<dbReference type="Gene3D" id="1.10.3720.10">
    <property type="entry name" value="MetI-like"/>
    <property type="match status" value="1"/>
</dbReference>
<evidence type="ECO:0000259" key="8">
    <source>
        <dbReference type="PROSITE" id="PS50928"/>
    </source>
</evidence>